<dbReference type="InterPro" id="IPR022064">
    <property type="entry name" value="DUF3619"/>
</dbReference>
<protein>
    <recommendedName>
        <fullName evidence="4">DUF3619 family protein</fullName>
    </recommendedName>
</protein>
<proteinExistence type="predicted"/>
<dbReference type="AlphaFoldDB" id="A0AA48HI11"/>
<dbReference type="RefSeq" id="WP_338291667.1">
    <property type="nucleotide sequence ID" value="NZ_AP027272.1"/>
</dbReference>
<gene>
    <name evidence="2" type="ORF">MACH26_12000</name>
</gene>
<evidence type="ECO:0000256" key="1">
    <source>
        <dbReference type="SAM" id="Phobius"/>
    </source>
</evidence>
<dbReference type="Proteomes" id="UP001333710">
    <property type="component" value="Chromosome"/>
</dbReference>
<reference evidence="2" key="1">
    <citation type="submission" date="2023-01" db="EMBL/GenBank/DDBJ databases">
        <title>Complete genome sequence of Planctobacterium marinum strain Dej080120_11.</title>
        <authorList>
            <person name="Ueki S."/>
            <person name="Maruyama F."/>
        </authorList>
    </citation>
    <scope>NUCLEOTIDE SEQUENCE</scope>
    <source>
        <strain evidence="2">Dej080120_11</strain>
    </source>
</reference>
<name>A0AA48HI11_9ALTE</name>
<feature type="transmembrane region" description="Helical" evidence="1">
    <location>
        <begin position="73"/>
        <end position="91"/>
    </location>
</feature>
<keyword evidence="1" id="KW-0472">Membrane</keyword>
<sequence length="135" mass="15252">MTSQSEQDTLNRNVNTLLDEANAKLSDEVLSDITQARLNALHTASAKRDQKNKLPMPIQWWQRMQQEVMTHQFRYVAPAAVAVIVAVLVSYNQSNTVPVLPEVFFTGDIPGEELALLEDLEFASWLAEQQQEGRL</sequence>
<dbReference type="EMBL" id="AP027272">
    <property type="protein sequence ID" value="BDX05679.1"/>
    <property type="molecule type" value="Genomic_DNA"/>
</dbReference>
<keyword evidence="1" id="KW-0812">Transmembrane</keyword>
<keyword evidence="1" id="KW-1133">Transmembrane helix</keyword>
<evidence type="ECO:0008006" key="4">
    <source>
        <dbReference type="Google" id="ProtNLM"/>
    </source>
</evidence>
<evidence type="ECO:0000313" key="3">
    <source>
        <dbReference type="Proteomes" id="UP001333710"/>
    </source>
</evidence>
<dbReference type="KEGG" id="pmaw:MACH26_12000"/>
<organism evidence="2 3">
    <name type="scientific">Planctobacterium marinum</name>
    <dbReference type="NCBI Taxonomy" id="1631968"/>
    <lineage>
        <taxon>Bacteria</taxon>
        <taxon>Pseudomonadati</taxon>
        <taxon>Pseudomonadota</taxon>
        <taxon>Gammaproteobacteria</taxon>
        <taxon>Alteromonadales</taxon>
        <taxon>Alteromonadaceae</taxon>
        <taxon>Planctobacterium</taxon>
    </lineage>
</organism>
<dbReference type="Pfam" id="PF12279">
    <property type="entry name" value="DUF3619"/>
    <property type="match status" value="1"/>
</dbReference>
<evidence type="ECO:0000313" key="2">
    <source>
        <dbReference type="EMBL" id="BDX05679.1"/>
    </source>
</evidence>
<accession>A0AA48HI11</accession>
<keyword evidence="3" id="KW-1185">Reference proteome</keyword>